<evidence type="ECO:0000313" key="3">
    <source>
        <dbReference type="EMBL" id="MBM7572343.1"/>
    </source>
</evidence>
<evidence type="ECO:0008006" key="5">
    <source>
        <dbReference type="Google" id="ProtNLM"/>
    </source>
</evidence>
<feature type="compositionally biased region" description="Basic and acidic residues" evidence="1">
    <location>
        <begin position="55"/>
        <end position="65"/>
    </location>
</feature>
<keyword evidence="2" id="KW-0472">Membrane</keyword>
<keyword evidence="4" id="KW-1185">Reference proteome</keyword>
<proteinExistence type="predicted"/>
<keyword evidence="2" id="KW-1133">Transmembrane helix</keyword>
<gene>
    <name evidence="3" type="ORF">JOC48_002846</name>
</gene>
<name>A0ABS2N2L1_9BACI</name>
<dbReference type="EMBL" id="JAFBDR010000016">
    <property type="protein sequence ID" value="MBM7572343.1"/>
    <property type="molecule type" value="Genomic_DNA"/>
</dbReference>
<sequence length="72" mass="7903">MDRKKWAIGDKLLFGLGLSLFGILLFVLVVGVIVALVAGWGGEKQTRTSNSLPMQDKEKTLRERTSNSAGKR</sequence>
<keyword evidence="2" id="KW-0812">Transmembrane</keyword>
<feature type="region of interest" description="Disordered" evidence="1">
    <location>
        <begin position="43"/>
        <end position="72"/>
    </location>
</feature>
<dbReference type="Proteomes" id="UP001296943">
    <property type="component" value="Unassembled WGS sequence"/>
</dbReference>
<dbReference type="RefSeq" id="WP_204500674.1">
    <property type="nucleotide sequence ID" value="NZ_JAFBDR010000016.1"/>
</dbReference>
<evidence type="ECO:0000256" key="2">
    <source>
        <dbReference type="SAM" id="Phobius"/>
    </source>
</evidence>
<reference evidence="3 4" key="1">
    <citation type="submission" date="2021-01" db="EMBL/GenBank/DDBJ databases">
        <title>Genomic Encyclopedia of Type Strains, Phase IV (KMG-IV): sequencing the most valuable type-strain genomes for metagenomic binning, comparative biology and taxonomic classification.</title>
        <authorList>
            <person name="Goeker M."/>
        </authorList>
    </citation>
    <scope>NUCLEOTIDE SEQUENCE [LARGE SCALE GENOMIC DNA]</scope>
    <source>
        <strain evidence="3 4">DSM 23711</strain>
    </source>
</reference>
<feature type="transmembrane region" description="Helical" evidence="2">
    <location>
        <begin position="12"/>
        <end position="40"/>
    </location>
</feature>
<evidence type="ECO:0000313" key="4">
    <source>
        <dbReference type="Proteomes" id="UP001296943"/>
    </source>
</evidence>
<accession>A0ABS2N2L1</accession>
<organism evidence="3 4">
    <name type="scientific">Aquibacillus albus</name>
    <dbReference type="NCBI Taxonomy" id="1168171"/>
    <lineage>
        <taxon>Bacteria</taxon>
        <taxon>Bacillati</taxon>
        <taxon>Bacillota</taxon>
        <taxon>Bacilli</taxon>
        <taxon>Bacillales</taxon>
        <taxon>Bacillaceae</taxon>
        <taxon>Aquibacillus</taxon>
    </lineage>
</organism>
<comment type="caution">
    <text evidence="3">The sequence shown here is derived from an EMBL/GenBank/DDBJ whole genome shotgun (WGS) entry which is preliminary data.</text>
</comment>
<evidence type="ECO:0000256" key="1">
    <source>
        <dbReference type="SAM" id="MobiDB-lite"/>
    </source>
</evidence>
<protein>
    <recommendedName>
        <fullName evidence="5">YtzI protein</fullName>
    </recommendedName>
</protein>